<proteinExistence type="predicted"/>
<accession>A0A0W8FTR2</accession>
<dbReference type="Gene3D" id="3.30.1660.10">
    <property type="entry name" value="Flavin-binding protein dodecin"/>
    <property type="match status" value="1"/>
</dbReference>
<dbReference type="AlphaFoldDB" id="A0A0W8FTR2"/>
<protein>
    <submittedName>
        <fullName evidence="1">Dodecin</fullName>
    </submittedName>
</protein>
<dbReference type="InterPro" id="IPR036694">
    <property type="entry name" value="Dodecin-like_sf"/>
</dbReference>
<evidence type="ECO:0000313" key="1">
    <source>
        <dbReference type="EMBL" id="KUG24137.1"/>
    </source>
</evidence>
<gene>
    <name evidence="1" type="ORF">ASZ90_006061</name>
</gene>
<dbReference type="PANTHER" id="PTHR39324:SF1">
    <property type="entry name" value="CALCIUM DODECIN"/>
    <property type="match status" value="1"/>
</dbReference>
<dbReference type="Pfam" id="PF07311">
    <property type="entry name" value="Dodecin"/>
    <property type="match status" value="1"/>
</dbReference>
<sequence>MSNVYKVIEIIGSSDKSWEDAAKNAVEVTAKSLKEIRIAEVKEFDMRVEKGKVVEYRAKLRISFKYKPE</sequence>
<dbReference type="EMBL" id="LNQE01000860">
    <property type="protein sequence ID" value="KUG24137.1"/>
    <property type="molecule type" value="Genomic_DNA"/>
</dbReference>
<dbReference type="PANTHER" id="PTHR39324">
    <property type="entry name" value="CALCIUM DODECIN"/>
    <property type="match status" value="1"/>
</dbReference>
<reference evidence="1" key="1">
    <citation type="journal article" date="2015" name="Proc. Natl. Acad. Sci. U.S.A.">
        <title>Networks of energetic and metabolic interactions define dynamics in microbial communities.</title>
        <authorList>
            <person name="Embree M."/>
            <person name="Liu J.K."/>
            <person name="Al-Bassam M.M."/>
            <person name="Zengler K."/>
        </authorList>
    </citation>
    <scope>NUCLEOTIDE SEQUENCE</scope>
</reference>
<name>A0A0W8FTR2_9ZZZZ</name>
<dbReference type="SUPFAM" id="SSF89807">
    <property type="entry name" value="Dodecin-like"/>
    <property type="match status" value="1"/>
</dbReference>
<organism evidence="1">
    <name type="scientific">hydrocarbon metagenome</name>
    <dbReference type="NCBI Taxonomy" id="938273"/>
    <lineage>
        <taxon>unclassified sequences</taxon>
        <taxon>metagenomes</taxon>
        <taxon>ecological metagenomes</taxon>
    </lineage>
</organism>
<dbReference type="InterPro" id="IPR025543">
    <property type="entry name" value="Dodecin-like"/>
</dbReference>
<dbReference type="InterPro" id="IPR009923">
    <property type="entry name" value="Dodecin"/>
</dbReference>
<comment type="caution">
    <text evidence="1">The sequence shown here is derived from an EMBL/GenBank/DDBJ whole genome shotgun (WGS) entry which is preliminary data.</text>
</comment>